<gene>
    <name evidence="2" type="ORF">N0F65_005305</name>
</gene>
<dbReference type="Proteomes" id="UP001146120">
    <property type="component" value="Unassembled WGS sequence"/>
</dbReference>
<evidence type="ECO:0000313" key="2">
    <source>
        <dbReference type="EMBL" id="DAZ99403.1"/>
    </source>
</evidence>
<organism evidence="2 3">
    <name type="scientific">Lagenidium giganteum</name>
    <dbReference type="NCBI Taxonomy" id="4803"/>
    <lineage>
        <taxon>Eukaryota</taxon>
        <taxon>Sar</taxon>
        <taxon>Stramenopiles</taxon>
        <taxon>Oomycota</taxon>
        <taxon>Peronosporomycetes</taxon>
        <taxon>Pythiales</taxon>
        <taxon>Pythiaceae</taxon>
    </lineage>
</organism>
<evidence type="ECO:0000256" key="1">
    <source>
        <dbReference type="SAM" id="MobiDB-lite"/>
    </source>
</evidence>
<protein>
    <submittedName>
        <fullName evidence="2">Uncharacterized protein</fullName>
    </submittedName>
</protein>
<sequence length="214" mass="23710">MTVAEWRQLYRELLTCAPMEAAEQLLESAVEEATEQAAPETSLARIGRILSVDVKQINALAPTGRMTMLVLQTVCRLLRACKKQTKALKKELYVLLDRLALLLDAANPPSLGEEDDRSPFQQFLQHVIGLRLQRFLPVLLKEVNVRYELEDAEEEDASPLKAISAKVATPIAEPSPSPAPTGAATKSSILSALQDEKRPVKRRRTEVSDSKLLV</sequence>
<proteinExistence type="predicted"/>
<name>A0AAV2Z1E0_9STRA</name>
<evidence type="ECO:0000313" key="3">
    <source>
        <dbReference type="Proteomes" id="UP001146120"/>
    </source>
</evidence>
<keyword evidence="3" id="KW-1185">Reference proteome</keyword>
<dbReference type="EMBL" id="DAKRPA010000084">
    <property type="protein sequence ID" value="DAZ99403.1"/>
    <property type="molecule type" value="Genomic_DNA"/>
</dbReference>
<reference evidence="2" key="1">
    <citation type="submission" date="2022-11" db="EMBL/GenBank/DDBJ databases">
        <authorList>
            <person name="Morgan W.R."/>
            <person name="Tartar A."/>
        </authorList>
    </citation>
    <scope>NUCLEOTIDE SEQUENCE</scope>
    <source>
        <strain evidence="2">ARSEF 373</strain>
    </source>
</reference>
<feature type="region of interest" description="Disordered" evidence="1">
    <location>
        <begin position="169"/>
        <end position="214"/>
    </location>
</feature>
<reference evidence="2" key="2">
    <citation type="journal article" date="2023" name="Microbiol Resour">
        <title>Decontamination and Annotation of the Draft Genome Sequence of the Oomycete Lagenidium giganteum ARSEF 373.</title>
        <authorList>
            <person name="Morgan W.R."/>
            <person name="Tartar A."/>
        </authorList>
    </citation>
    <scope>NUCLEOTIDE SEQUENCE</scope>
    <source>
        <strain evidence="2">ARSEF 373</strain>
    </source>
</reference>
<dbReference type="AlphaFoldDB" id="A0AAV2Z1E0"/>
<comment type="caution">
    <text evidence="2">The sequence shown here is derived from an EMBL/GenBank/DDBJ whole genome shotgun (WGS) entry which is preliminary data.</text>
</comment>
<accession>A0AAV2Z1E0</accession>
<feature type="compositionally biased region" description="Basic and acidic residues" evidence="1">
    <location>
        <begin position="205"/>
        <end position="214"/>
    </location>
</feature>